<comment type="caution">
    <text evidence="2">The sequence shown here is derived from an EMBL/GenBank/DDBJ whole genome shotgun (WGS) entry which is preliminary data.</text>
</comment>
<keyword evidence="3" id="KW-1185">Reference proteome</keyword>
<sequence>MKRILAFGATLVAFTLPVAACGEKAGGGNGTGAAASPSPSPSPKPAEVLAKAAAATEGKNLKFTLKFEGETADCVHDATSKGTSITAGTGDEKFEFLFFPGTIYMKNILTSGKFFKIDMSKVKATSDFRVLEDPLFARSFLATATDVKADAAGAYSGTLDLTKVTGAAKQAADVLAKDAGAKATAIPFTATVDAQGRLASFTTTFPGADDGKDMPWELKIQEIGGTATVAQPAPSTVTEFPASEYDDL</sequence>
<evidence type="ECO:0000256" key="1">
    <source>
        <dbReference type="SAM" id="SignalP"/>
    </source>
</evidence>
<reference evidence="2" key="1">
    <citation type="submission" date="2021-01" db="EMBL/GenBank/DDBJ databases">
        <title>Whole genome shotgun sequence of Virgisporangium aliadipatigenens NBRC 105644.</title>
        <authorList>
            <person name="Komaki H."/>
            <person name="Tamura T."/>
        </authorList>
    </citation>
    <scope>NUCLEOTIDE SEQUENCE</scope>
    <source>
        <strain evidence="2">NBRC 105644</strain>
    </source>
</reference>
<dbReference type="RefSeq" id="WP_203898272.1">
    <property type="nucleotide sequence ID" value="NZ_BOPF01000004.1"/>
</dbReference>
<evidence type="ECO:0000313" key="2">
    <source>
        <dbReference type="EMBL" id="GIJ44726.1"/>
    </source>
</evidence>
<organism evidence="2 3">
    <name type="scientific">Virgisporangium aliadipatigenens</name>
    <dbReference type="NCBI Taxonomy" id="741659"/>
    <lineage>
        <taxon>Bacteria</taxon>
        <taxon>Bacillati</taxon>
        <taxon>Actinomycetota</taxon>
        <taxon>Actinomycetes</taxon>
        <taxon>Micromonosporales</taxon>
        <taxon>Micromonosporaceae</taxon>
        <taxon>Virgisporangium</taxon>
    </lineage>
</organism>
<dbReference type="AlphaFoldDB" id="A0A8J4DPB6"/>
<dbReference type="SUPFAM" id="SSF89392">
    <property type="entry name" value="Prokaryotic lipoproteins and lipoprotein localization factors"/>
    <property type="match status" value="1"/>
</dbReference>
<evidence type="ECO:0000313" key="3">
    <source>
        <dbReference type="Proteomes" id="UP000619260"/>
    </source>
</evidence>
<protein>
    <recommendedName>
        <fullName evidence="4">Lipoprotein</fullName>
    </recommendedName>
</protein>
<feature type="signal peptide" evidence="1">
    <location>
        <begin position="1"/>
        <end position="20"/>
    </location>
</feature>
<accession>A0A8J4DPB6</accession>
<feature type="chain" id="PRO_5038919435" description="Lipoprotein" evidence="1">
    <location>
        <begin position="21"/>
        <end position="248"/>
    </location>
</feature>
<keyword evidence="1" id="KW-0732">Signal</keyword>
<dbReference type="InterPro" id="IPR029046">
    <property type="entry name" value="LolA/LolB/LppX"/>
</dbReference>
<proteinExistence type="predicted"/>
<dbReference type="EMBL" id="BOPF01000004">
    <property type="protein sequence ID" value="GIJ44726.1"/>
    <property type="molecule type" value="Genomic_DNA"/>
</dbReference>
<dbReference type="Gene3D" id="2.50.20.20">
    <property type="match status" value="1"/>
</dbReference>
<dbReference type="Proteomes" id="UP000619260">
    <property type="component" value="Unassembled WGS sequence"/>
</dbReference>
<gene>
    <name evidence="2" type="ORF">Val02_16120</name>
</gene>
<name>A0A8J4DPB6_9ACTN</name>
<evidence type="ECO:0008006" key="4">
    <source>
        <dbReference type="Google" id="ProtNLM"/>
    </source>
</evidence>